<evidence type="ECO:0000313" key="2">
    <source>
        <dbReference type="Proteomes" id="UP000266385"/>
    </source>
</evidence>
<evidence type="ECO:0000313" key="1">
    <source>
        <dbReference type="EMBL" id="RIJ26668.1"/>
    </source>
</evidence>
<proteinExistence type="predicted"/>
<accession>A0A399R5Q8</accession>
<gene>
    <name evidence="1" type="ORF">D1223_17105</name>
</gene>
<dbReference type="Proteomes" id="UP000266385">
    <property type="component" value="Unassembled WGS sequence"/>
</dbReference>
<protein>
    <submittedName>
        <fullName evidence="1">Uncharacterized protein</fullName>
    </submittedName>
</protein>
<name>A0A399R5Q8_9PROT</name>
<keyword evidence="2" id="KW-1185">Reference proteome</keyword>
<dbReference type="AlphaFoldDB" id="A0A399R5Q8"/>
<dbReference type="OrthoDB" id="7210457at2"/>
<comment type="caution">
    <text evidence="1">The sequence shown here is derived from an EMBL/GenBank/DDBJ whole genome shotgun (WGS) entry which is preliminary data.</text>
</comment>
<organism evidence="1 2">
    <name type="scientific">Henriciella mobilis</name>
    <dbReference type="NCBI Taxonomy" id="2305467"/>
    <lineage>
        <taxon>Bacteria</taxon>
        <taxon>Pseudomonadati</taxon>
        <taxon>Pseudomonadota</taxon>
        <taxon>Alphaproteobacteria</taxon>
        <taxon>Hyphomonadales</taxon>
        <taxon>Hyphomonadaceae</taxon>
        <taxon>Henriciella</taxon>
    </lineage>
</organism>
<sequence length="165" mass="18093">MSASWNMAVGETSRLTSTHEDNLHQPSGMGSLANLADTFARQLFCAAFDWDVSAPPAITGYDAIDGEGRRFRIKGRKLTPFDGSCQLSAIRNLSNAPFDYLAAVLFDASSQVLRAAIVPVDLLPEFATYRRSVNAHFVHLGDAVWQSPRVQDVTAHLQAALLHHR</sequence>
<dbReference type="EMBL" id="QWFX01000016">
    <property type="protein sequence ID" value="RIJ26668.1"/>
    <property type="molecule type" value="Genomic_DNA"/>
</dbReference>
<dbReference type="RefSeq" id="WP_119377562.1">
    <property type="nucleotide sequence ID" value="NZ_QWFX01000016.1"/>
</dbReference>
<reference evidence="1 2" key="1">
    <citation type="submission" date="2018-08" db="EMBL/GenBank/DDBJ databases">
        <title>Henriciella mobilis sp. nov., isolated from seawater.</title>
        <authorList>
            <person name="Cheng H."/>
            <person name="Wu Y.-H."/>
            <person name="Xu X.-W."/>
            <person name="Guo L.-L."/>
        </authorList>
    </citation>
    <scope>NUCLEOTIDE SEQUENCE [LARGE SCALE GENOMIC DNA]</scope>
    <source>
        <strain evidence="1 2">JN25</strain>
    </source>
</reference>